<dbReference type="GO" id="GO:0015662">
    <property type="term" value="F:P-type ion transporter activity"/>
    <property type="evidence" value="ECO:0007669"/>
    <property type="project" value="UniProtKB-ARBA"/>
</dbReference>
<keyword evidence="8 10" id="KW-1133">Transmembrane helix</keyword>
<evidence type="ECO:0000256" key="5">
    <source>
        <dbReference type="ARBA" id="ARBA00022741"/>
    </source>
</evidence>
<dbReference type="NCBIfam" id="TIGR01494">
    <property type="entry name" value="ATPase_P-type"/>
    <property type="match status" value="2"/>
</dbReference>
<evidence type="ECO:0000256" key="1">
    <source>
        <dbReference type="ARBA" id="ARBA00004651"/>
    </source>
</evidence>
<dbReference type="InterPro" id="IPR036412">
    <property type="entry name" value="HAD-like_sf"/>
</dbReference>
<dbReference type="PANTHER" id="PTHR43294">
    <property type="entry name" value="SODIUM/POTASSIUM-TRANSPORTING ATPASE SUBUNIT ALPHA"/>
    <property type="match status" value="1"/>
</dbReference>
<dbReference type="SMART" id="SM00831">
    <property type="entry name" value="Cation_ATPase_N"/>
    <property type="match status" value="1"/>
</dbReference>
<dbReference type="InterPro" id="IPR004014">
    <property type="entry name" value="ATPase_P-typ_cation-transptr_N"/>
</dbReference>
<feature type="transmembrane region" description="Helical" evidence="10">
    <location>
        <begin position="927"/>
        <end position="950"/>
    </location>
</feature>
<keyword evidence="4 10" id="KW-0812">Transmembrane</keyword>
<dbReference type="KEGG" id="pman:OU5_0929"/>
<dbReference type="PROSITE" id="PS00154">
    <property type="entry name" value="ATPASE_E1_E2"/>
    <property type="match status" value="1"/>
</dbReference>
<dbReference type="Pfam" id="PF00689">
    <property type="entry name" value="Cation_ATPase_C"/>
    <property type="match status" value="1"/>
</dbReference>
<dbReference type="EMBL" id="CP005960">
    <property type="protein sequence ID" value="AHZ68008.1"/>
    <property type="molecule type" value="Genomic_DNA"/>
</dbReference>
<feature type="transmembrane region" description="Helical" evidence="10">
    <location>
        <begin position="857"/>
        <end position="878"/>
    </location>
</feature>
<dbReference type="InterPro" id="IPR059000">
    <property type="entry name" value="ATPase_P-type_domA"/>
</dbReference>
<dbReference type="FunFam" id="3.40.50.1000:FF:000028">
    <property type="entry name" value="Calcium-transporting P-type ATPase, putative"/>
    <property type="match status" value="1"/>
</dbReference>
<feature type="transmembrane region" description="Helical" evidence="10">
    <location>
        <begin position="129"/>
        <end position="146"/>
    </location>
</feature>
<evidence type="ECO:0000256" key="10">
    <source>
        <dbReference type="SAM" id="Phobius"/>
    </source>
</evidence>
<dbReference type="InterPro" id="IPR006068">
    <property type="entry name" value="ATPase_P-typ_cation-transptr_C"/>
</dbReference>
<proteinExistence type="inferred from homology"/>
<dbReference type="InterPro" id="IPR023299">
    <property type="entry name" value="ATPase_P-typ_cyto_dom_N"/>
</dbReference>
<evidence type="ECO:0000256" key="2">
    <source>
        <dbReference type="ARBA" id="ARBA00005675"/>
    </source>
</evidence>
<dbReference type="InterPro" id="IPR018303">
    <property type="entry name" value="ATPase_P-typ_P_site"/>
</dbReference>
<dbReference type="Proteomes" id="UP000026913">
    <property type="component" value="Chromosome"/>
</dbReference>
<feature type="transmembrane region" description="Helical" evidence="10">
    <location>
        <begin position="956"/>
        <end position="979"/>
    </location>
</feature>
<dbReference type="SUPFAM" id="SSF56784">
    <property type="entry name" value="HAD-like"/>
    <property type="match status" value="1"/>
</dbReference>
<dbReference type="InterPro" id="IPR044492">
    <property type="entry name" value="P_typ_ATPase_HD_dom"/>
</dbReference>
<evidence type="ECO:0000313" key="13">
    <source>
        <dbReference type="Proteomes" id="UP000026913"/>
    </source>
</evidence>
<dbReference type="Gene3D" id="3.40.1110.10">
    <property type="entry name" value="Calcium-transporting ATPase, cytoplasmic domain N"/>
    <property type="match status" value="1"/>
</dbReference>
<organism evidence="12 13">
    <name type="scientific">Pseudomonas mandelii JR-1</name>
    <dbReference type="NCBI Taxonomy" id="1147786"/>
    <lineage>
        <taxon>Bacteria</taxon>
        <taxon>Pseudomonadati</taxon>
        <taxon>Pseudomonadota</taxon>
        <taxon>Gammaproteobacteria</taxon>
        <taxon>Pseudomonadales</taxon>
        <taxon>Pseudomonadaceae</taxon>
        <taxon>Pseudomonas</taxon>
    </lineage>
</organism>
<feature type="transmembrane region" description="Helical" evidence="10">
    <location>
        <begin position="783"/>
        <end position="803"/>
    </location>
</feature>
<feature type="domain" description="Cation-transporting P-type ATPase N-terminal" evidence="11">
    <location>
        <begin position="71"/>
        <end position="145"/>
    </location>
</feature>
<dbReference type="InterPro" id="IPR023214">
    <property type="entry name" value="HAD_sf"/>
</dbReference>
<evidence type="ECO:0000256" key="4">
    <source>
        <dbReference type="ARBA" id="ARBA00022692"/>
    </source>
</evidence>
<reference evidence="12 13" key="1">
    <citation type="journal article" date="2012" name="J. Bacteriol.">
        <title>Genome sequence of cold-adapted Pseudomonas mandelii strain JR-1.</title>
        <authorList>
            <person name="Jang S.H."/>
            <person name="Kim J."/>
            <person name="Kim J."/>
            <person name="Hong S."/>
            <person name="Lee C."/>
        </authorList>
    </citation>
    <scope>NUCLEOTIDE SEQUENCE [LARGE SCALE GENOMIC DNA]</scope>
    <source>
        <strain evidence="12 13">JR-1</strain>
    </source>
</reference>
<dbReference type="Gene3D" id="3.40.50.1000">
    <property type="entry name" value="HAD superfamily/HAD-like"/>
    <property type="match status" value="1"/>
</dbReference>
<feature type="transmembrane region" description="Helical" evidence="10">
    <location>
        <begin position="809"/>
        <end position="836"/>
    </location>
</feature>
<dbReference type="SUPFAM" id="SSF81653">
    <property type="entry name" value="Calcium ATPase, transduction domain A"/>
    <property type="match status" value="1"/>
</dbReference>
<comment type="similarity">
    <text evidence="2">Belongs to the cation transport ATPase (P-type) (TC 3.A.3) family. Type IIA subfamily.</text>
</comment>
<gene>
    <name evidence="12" type="ORF">OU5_0929</name>
</gene>
<dbReference type="Pfam" id="PF13246">
    <property type="entry name" value="Cation_ATPase"/>
    <property type="match status" value="1"/>
</dbReference>
<feature type="transmembrane region" description="Helical" evidence="10">
    <location>
        <begin position="898"/>
        <end position="915"/>
    </location>
</feature>
<dbReference type="Pfam" id="PF00690">
    <property type="entry name" value="Cation_ATPase_N"/>
    <property type="match status" value="1"/>
</dbReference>
<dbReference type="Gene3D" id="1.20.1110.10">
    <property type="entry name" value="Calcium-transporting ATPase, transmembrane domain"/>
    <property type="match status" value="1"/>
</dbReference>
<keyword evidence="3" id="KW-1003">Cell membrane</keyword>
<dbReference type="HOGENOM" id="CLU_002360_3_3_6"/>
<evidence type="ECO:0000256" key="3">
    <source>
        <dbReference type="ARBA" id="ARBA00022475"/>
    </source>
</evidence>
<dbReference type="InterPro" id="IPR050510">
    <property type="entry name" value="Cation_transp_ATPase_P-type"/>
</dbReference>
<accession>A0A024E6N8</accession>
<dbReference type="PRINTS" id="PR00119">
    <property type="entry name" value="CATATPASE"/>
</dbReference>
<dbReference type="GO" id="GO:0016887">
    <property type="term" value="F:ATP hydrolysis activity"/>
    <property type="evidence" value="ECO:0007669"/>
    <property type="project" value="InterPro"/>
</dbReference>
<feature type="transmembrane region" description="Helical" evidence="10">
    <location>
        <begin position="350"/>
        <end position="379"/>
    </location>
</feature>
<dbReference type="GO" id="GO:0005886">
    <property type="term" value="C:plasma membrane"/>
    <property type="evidence" value="ECO:0007669"/>
    <property type="project" value="UniProtKB-SubCell"/>
</dbReference>
<evidence type="ECO:0000256" key="6">
    <source>
        <dbReference type="ARBA" id="ARBA00022840"/>
    </source>
</evidence>
<keyword evidence="9 10" id="KW-0472">Membrane</keyword>
<dbReference type="PRINTS" id="PR00120">
    <property type="entry name" value="HATPASE"/>
</dbReference>
<keyword evidence="5" id="KW-0547">Nucleotide-binding</keyword>
<sequence length="1003" mass="107364">MQIGYLLMLLKRLMQRLIKGMLHNALNRLSSPIISVHSRSLRYQWINGARSVVKGDQMNRAVESGKRRIVSPHLEDVETLVRELDADLRVGLSSAQAQARLSRDGPNELRTQPVKPAWHYLLRQFQDPLVYLLLVAVGITLATWLLMDRQEWPVDALVITLIVLANALLGFFQETRSQRAVAALANLTQTSSSVIRDGALTRIPSQQLVVGDLLVLSEGDSVGADARLIQANELRVLEASLTGESEAVSKNTACSSTEVPLAERANMIFKGTAIAQGTGVGVVTAVGMATEVGAIAHLLDVTPEEVTPLQKEVRAIGRMLGIAVLVIATVVVVAVLMLTDIQTVDDVLRVLLLGVSLAVAAVPEGLPAVLSLVLAFGMLRMARSKAIIKRLSSVETLGSASVICTDKTGTLTRSEMTIQQTMTASGKGVVSGVGYAPQGQIHHQDLPLSGGPVHSENVLLLRGGSLAGNAVLAQQEDGTWVVQGDPTEGAFLVAERKLDAPARSVNRFERVAEIPFTSDRKMMSALVIDHEHNDERLLISKGAPDVLLQHCTQVQVGMDVVPLTDDLRAKAVADVNELSGVGLRTLSVAYRPLAAGEEVTSGEPLEAGLVFIGTVGISDPPREEVAPAIAEAHRAGIRIIMITGDHPRTAARIAEDLGIIQAGAGALTGADLDKLDDAGLAEAVRSTSVYARVAPSHKLRIVDALQAQGHVVAMTGDGVNDAPALKSADIGIAMGITGTEVTKQAGKMILADDNFATIVLAVREGRGILDNIRKFLRYLLSSNMGEVLTVFLAVVGASVIGLVDENGGIILPLLATQILWINLITDAAPAIAMGLDPHSEDVMTRSPRKPSDRIIDTRMWVGVFEVGLVMALASLLTVDWMLPGGLIPGEASLEEARTGAFTVLVLAQLFNALNARSESTSAFIGLFANRWLWGAIVLAMVLQIAVVHWAPLNKAFGTSALTLSQWGLCLAMASLVFWFSELRKLCRHWHRARREDRTQLHSS</sequence>
<dbReference type="AlphaFoldDB" id="A0A024E6N8"/>
<dbReference type="InterPro" id="IPR008250">
    <property type="entry name" value="ATPase_P-typ_transduc_dom_A_sf"/>
</dbReference>
<dbReference type="SFLD" id="SFLDG00002">
    <property type="entry name" value="C1.7:_P-type_atpase_like"/>
    <property type="match status" value="1"/>
</dbReference>
<comment type="subcellular location">
    <subcellularLocation>
        <location evidence="1">Cell membrane</location>
        <topology evidence="1">Multi-pass membrane protein</topology>
    </subcellularLocation>
</comment>
<evidence type="ECO:0000256" key="8">
    <source>
        <dbReference type="ARBA" id="ARBA00022989"/>
    </source>
</evidence>
<dbReference type="Gene3D" id="2.70.150.10">
    <property type="entry name" value="Calcium-transporting ATPase, cytoplasmic transduction domain A"/>
    <property type="match status" value="1"/>
</dbReference>
<keyword evidence="6" id="KW-0067">ATP-binding</keyword>
<dbReference type="SFLD" id="SFLDF00027">
    <property type="entry name" value="p-type_atpase"/>
    <property type="match status" value="1"/>
</dbReference>
<evidence type="ECO:0000259" key="11">
    <source>
        <dbReference type="SMART" id="SM00831"/>
    </source>
</evidence>
<dbReference type="SUPFAM" id="SSF81660">
    <property type="entry name" value="Metal cation-transporting ATPase, ATP-binding domain N"/>
    <property type="match status" value="1"/>
</dbReference>
<dbReference type="PANTHER" id="PTHR43294:SF21">
    <property type="entry name" value="CATION TRANSPORTING ATPASE"/>
    <property type="match status" value="1"/>
</dbReference>
<dbReference type="SFLD" id="SFLDS00003">
    <property type="entry name" value="Haloacid_Dehalogenase"/>
    <property type="match status" value="1"/>
</dbReference>
<dbReference type="GO" id="GO:0005524">
    <property type="term" value="F:ATP binding"/>
    <property type="evidence" value="ECO:0007669"/>
    <property type="project" value="UniProtKB-KW"/>
</dbReference>
<dbReference type="Pfam" id="PF00122">
    <property type="entry name" value="E1-E2_ATPase"/>
    <property type="match status" value="1"/>
</dbReference>
<dbReference type="InterPro" id="IPR001757">
    <property type="entry name" value="P_typ_ATPase"/>
</dbReference>
<protein>
    <submittedName>
        <fullName evidence="12">ATPase, P-type (Transporting), HAD superfamily, subfamily IC</fullName>
    </submittedName>
</protein>
<feature type="transmembrane region" description="Helical" evidence="10">
    <location>
        <begin position="152"/>
        <end position="172"/>
    </location>
</feature>
<evidence type="ECO:0000256" key="7">
    <source>
        <dbReference type="ARBA" id="ARBA00022967"/>
    </source>
</evidence>
<dbReference type="InterPro" id="IPR023298">
    <property type="entry name" value="ATPase_P-typ_TM_dom_sf"/>
</dbReference>
<feature type="transmembrane region" description="Helical" evidence="10">
    <location>
        <begin position="319"/>
        <end position="338"/>
    </location>
</feature>
<evidence type="ECO:0000313" key="12">
    <source>
        <dbReference type="EMBL" id="AHZ68008.1"/>
    </source>
</evidence>
<keyword evidence="7" id="KW-1278">Translocase</keyword>
<evidence type="ECO:0000256" key="9">
    <source>
        <dbReference type="ARBA" id="ARBA00023136"/>
    </source>
</evidence>
<dbReference type="SUPFAM" id="SSF81665">
    <property type="entry name" value="Calcium ATPase, transmembrane domain M"/>
    <property type="match status" value="1"/>
</dbReference>
<name>A0A024E6N8_9PSED</name>